<dbReference type="Proteomes" id="UP001162483">
    <property type="component" value="Unassembled WGS sequence"/>
</dbReference>
<feature type="region of interest" description="Disordered" evidence="1">
    <location>
        <begin position="60"/>
        <end position="123"/>
    </location>
</feature>
<comment type="caution">
    <text evidence="2">The sequence shown here is derived from an EMBL/GenBank/DDBJ whole genome shotgun (WGS) entry which is preliminary data.</text>
</comment>
<dbReference type="EMBL" id="CATNWA010007615">
    <property type="protein sequence ID" value="CAI9554410.1"/>
    <property type="molecule type" value="Genomic_DNA"/>
</dbReference>
<proteinExistence type="predicted"/>
<reference evidence="2" key="1">
    <citation type="submission" date="2023-05" db="EMBL/GenBank/DDBJ databases">
        <authorList>
            <person name="Stuckert A."/>
        </authorList>
    </citation>
    <scope>NUCLEOTIDE SEQUENCE</scope>
</reference>
<evidence type="ECO:0000313" key="3">
    <source>
        <dbReference type="Proteomes" id="UP001162483"/>
    </source>
</evidence>
<gene>
    <name evidence="2" type="ORF">SPARVUS_LOCUS4208696</name>
</gene>
<protein>
    <submittedName>
        <fullName evidence="2">Uncharacterized protein</fullName>
    </submittedName>
</protein>
<evidence type="ECO:0000256" key="1">
    <source>
        <dbReference type="SAM" id="MobiDB-lite"/>
    </source>
</evidence>
<evidence type="ECO:0000313" key="2">
    <source>
        <dbReference type="EMBL" id="CAI9554410.1"/>
    </source>
</evidence>
<organism evidence="2 3">
    <name type="scientific">Staurois parvus</name>
    <dbReference type="NCBI Taxonomy" id="386267"/>
    <lineage>
        <taxon>Eukaryota</taxon>
        <taxon>Metazoa</taxon>
        <taxon>Chordata</taxon>
        <taxon>Craniata</taxon>
        <taxon>Vertebrata</taxon>
        <taxon>Euteleostomi</taxon>
        <taxon>Amphibia</taxon>
        <taxon>Batrachia</taxon>
        <taxon>Anura</taxon>
        <taxon>Neobatrachia</taxon>
        <taxon>Ranoidea</taxon>
        <taxon>Ranidae</taxon>
        <taxon>Staurois</taxon>
    </lineage>
</organism>
<name>A0ABN9C311_9NEOB</name>
<feature type="non-terminal residue" evidence="2">
    <location>
        <position position="1"/>
    </location>
</feature>
<keyword evidence="3" id="KW-1185">Reference proteome</keyword>
<sequence>LKHNTVQPNQTNHPQITVYTSKRRQAGRVNINRAGRYRGSKQRMVGVTGQVQQVASSVVQRVKQRDGQGHKPGIRTGEVSRGQDQAGSATSQAGTGIQECRLQGTGAHGKTHTKAQTAGLAIP</sequence>
<feature type="compositionally biased region" description="Polar residues" evidence="1">
    <location>
        <begin position="82"/>
        <end position="95"/>
    </location>
</feature>
<accession>A0ABN9C311</accession>